<reference evidence="10 11" key="1">
    <citation type="journal article" date="2011" name="J. Bacteriol.">
        <title>Genome sequence of 'Pedosphaera parvula' Ellin514, an aerobic Verrucomicrobial isolate from pasture soil.</title>
        <authorList>
            <person name="Kant R."/>
            <person name="van Passel M.W."/>
            <person name="Sangwan P."/>
            <person name="Palva A."/>
            <person name="Lucas S."/>
            <person name="Copeland A."/>
            <person name="Lapidus A."/>
            <person name="Glavina Del Rio T."/>
            <person name="Dalin E."/>
            <person name="Tice H."/>
            <person name="Bruce D."/>
            <person name="Goodwin L."/>
            <person name="Pitluck S."/>
            <person name="Chertkov O."/>
            <person name="Larimer F.W."/>
            <person name="Land M.L."/>
            <person name="Hauser L."/>
            <person name="Brettin T.S."/>
            <person name="Detter J.C."/>
            <person name="Han S."/>
            <person name="de Vos W.M."/>
            <person name="Janssen P.H."/>
            <person name="Smidt H."/>
        </authorList>
    </citation>
    <scope>NUCLEOTIDE SEQUENCE [LARGE SCALE GENOMIC DNA]</scope>
    <source>
        <strain evidence="10 11">Ellin514</strain>
    </source>
</reference>
<dbReference type="InterPro" id="IPR004113">
    <property type="entry name" value="FAD-bd_oxidored_4_C"/>
</dbReference>
<keyword evidence="7" id="KW-0411">Iron-sulfur</keyword>
<dbReference type="GO" id="GO:0071949">
    <property type="term" value="F:FAD binding"/>
    <property type="evidence" value="ECO:0007669"/>
    <property type="project" value="InterPro"/>
</dbReference>
<dbReference type="EMBL" id="ABOX02000003">
    <property type="protein sequence ID" value="EEF62745.1"/>
    <property type="molecule type" value="Genomic_DNA"/>
</dbReference>
<dbReference type="Gene3D" id="3.30.465.10">
    <property type="match status" value="1"/>
</dbReference>
<dbReference type="InterPro" id="IPR016169">
    <property type="entry name" value="FAD-bd_PCMH_sub2"/>
</dbReference>
<feature type="compositionally biased region" description="Basic and acidic residues" evidence="8">
    <location>
        <begin position="1"/>
        <end position="11"/>
    </location>
</feature>
<keyword evidence="2" id="KW-0285">Flavoprotein</keyword>
<dbReference type="PANTHER" id="PTHR11748">
    <property type="entry name" value="D-LACTATE DEHYDROGENASE"/>
    <property type="match status" value="1"/>
</dbReference>
<dbReference type="InterPro" id="IPR017896">
    <property type="entry name" value="4Fe4S_Fe-S-bd"/>
</dbReference>
<comment type="caution">
    <text evidence="10">The sequence shown here is derived from an EMBL/GenBank/DDBJ whole genome shotgun (WGS) entry which is preliminary data.</text>
</comment>
<evidence type="ECO:0000256" key="6">
    <source>
        <dbReference type="ARBA" id="ARBA00023004"/>
    </source>
</evidence>
<keyword evidence="4" id="KW-0274">FAD</keyword>
<dbReference type="SUPFAM" id="SSF56176">
    <property type="entry name" value="FAD-binding/transporter-associated domain-like"/>
    <property type="match status" value="1"/>
</dbReference>
<dbReference type="SUPFAM" id="SSF55103">
    <property type="entry name" value="FAD-linked oxidases, C-terminal domain"/>
    <property type="match status" value="1"/>
</dbReference>
<dbReference type="PROSITE" id="PS00198">
    <property type="entry name" value="4FE4S_FER_1"/>
    <property type="match status" value="1"/>
</dbReference>
<dbReference type="GO" id="GO:0046872">
    <property type="term" value="F:metal ion binding"/>
    <property type="evidence" value="ECO:0007669"/>
    <property type="project" value="UniProtKB-KW"/>
</dbReference>
<dbReference type="GO" id="GO:1903457">
    <property type="term" value="P:lactate catabolic process"/>
    <property type="evidence" value="ECO:0007669"/>
    <property type="project" value="TreeGrafter"/>
</dbReference>
<dbReference type="PANTHER" id="PTHR11748:SF119">
    <property type="entry name" value="D-2-HYDROXYGLUTARATE DEHYDROGENASE"/>
    <property type="match status" value="1"/>
</dbReference>
<dbReference type="InterPro" id="IPR016166">
    <property type="entry name" value="FAD-bd_PCMH"/>
</dbReference>
<evidence type="ECO:0000256" key="5">
    <source>
        <dbReference type="ARBA" id="ARBA00023002"/>
    </source>
</evidence>
<keyword evidence="3" id="KW-0479">Metal-binding</keyword>
<dbReference type="InterPro" id="IPR004017">
    <property type="entry name" value="Cys_rich_dom"/>
</dbReference>
<organism evidence="10 11">
    <name type="scientific">Pedosphaera parvula (strain Ellin514)</name>
    <dbReference type="NCBI Taxonomy" id="320771"/>
    <lineage>
        <taxon>Bacteria</taxon>
        <taxon>Pseudomonadati</taxon>
        <taxon>Verrucomicrobiota</taxon>
        <taxon>Pedosphaerae</taxon>
        <taxon>Pedosphaerales</taxon>
        <taxon>Pedosphaeraceae</taxon>
        <taxon>Pedosphaera</taxon>
    </lineage>
</organism>
<comment type="cofactor">
    <cofactor evidence="1">
        <name>FAD</name>
        <dbReference type="ChEBI" id="CHEBI:57692"/>
    </cofactor>
</comment>
<evidence type="ECO:0000256" key="7">
    <source>
        <dbReference type="ARBA" id="ARBA00023014"/>
    </source>
</evidence>
<dbReference type="PROSITE" id="PS51387">
    <property type="entry name" value="FAD_PCMH"/>
    <property type="match status" value="1"/>
</dbReference>
<dbReference type="Pfam" id="PF01565">
    <property type="entry name" value="FAD_binding_4"/>
    <property type="match status" value="1"/>
</dbReference>
<evidence type="ECO:0000256" key="2">
    <source>
        <dbReference type="ARBA" id="ARBA00022630"/>
    </source>
</evidence>
<dbReference type="InterPro" id="IPR017900">
    <property type="entry name" value="4Fe4S_Fe_S_CS"/>
</dbReference>
<dbReference type="AlphaFoldDB" id="B9XB60"/>
<evidence type="ECO:0000313" key="11">
    <source>
        <dbReference type="Proteomes" id="UP000003688"/>
    </source>
</evidence>
<name>B9XB60_PEDPL</name>
<evidence type="ECO:0000313" key="10">
    <source>
        <dbReference type="EMBL" id="EEF62745.1"/>
    </source>
</evidence>
<dbReference type="Gene3D" id="1.10.45.10">
    <property type="entry name" value="Vanillyl-alcohol Oxidase, Chain A, domain 4"/>
    <property type="match status" value="1"/>
</dbReference>
<keyword evidence="6" id="KW-0408">Iron</keyword>
<sequence length="1052" mass="118979">MRGEQKLKDEPPMSFTNQSKEPAKVISQPSPASYVDAEKLARRLKRNLKGEVRFDDGSRALYATDGSNYRQVPIGVVLPKDKEDVVATVAECRRMGAPLLSRGGGTSLAGQCCNVAVVMDFSKYMHDVLEIDTVRKLGRVQPGCVLDTLRNDATKLGLNFGPDPATHNHCTLGGMLGNNSCGTHSLLCRDEGLGLRTSDNTHELEILTYDGLRMRVGETSPEQIERFIREGGRQAEIYAQLKGLRDKYANLIRARFPKLPRRVSGYNLDELLPENGFNLARALVGTESTCVTILEASLRLVSNPGARSLLVLGYKDVFSAADHLMEILEFKPAALEGMDDLLFQWVQQKGDKNADIKLLPQGGGWLMVEFGGDSKKDSDEQARRCAEMLKKQKDAPNIKLYDNPEQEEMIWKVREGGLGSTAWVPGHRDTWEGFEDSAVPPHNVPAYLRDFKKLLDSYDYDTSLYGHFGQGCIHCRIPFDLYTAEGIRKFESFLEKGCELVMKYGGVMSGEHGDGQSRGQFLPKMFGEELMEAFREFKRIWDPEWKMNPGKVIDAYKVTENLRLGTDYDPPNPTTYFQYPADRHTFSRAALRCVGIGECRRHSDQVMCPSYQVTMEEKHSTRGRARLLWEMLNGGLLKKGWKNEAVKEALDLCLACKGCKHDCPVNVDMATYKAEFLSHYYKHKLRPRHAYAFGFIHVWTRLGSIMPGIPNFITHAPVLGKIAKWIVGMQQTREVPAMARESFKAWFKNRPLKNLDRPPVVLWPDTFNNYYHPDVAKAAVEVLEDAGFRVQVPTNDMCCGRPLYDYGFLDKAKKWLQDILEIMRVDIRNGIPFIVLEPSCCAVFRDELANLFPNDEDAKKLHQQTFVLSEFLVHHAPGYPHKQITSRAIVHAHCHHRSVIGFREEETLLKRVGLDFQIPEPGCCGMAGAFGFERGDHYDVSIKCGERSLLPAVRHSSEDTLIIADGFSCHEQIVQRSNRKPLHIAQVLQMAIHEGEIKPVEPAQSMALVKIPPSDGQHEEKEHGYLHNRVKQWTSSVEEWLGKHKKPKDDRH</sequence>
<dbReference type="GO" id="GO:0051536">
    <property type="term" value="F:iron-sulfur cluster binding"/>
    <property type="evidence" value="ECO:0007669"/>
    <property type="project" value="UniProtKB-KW"/>
</dbReference>
<dbReference type="Proteomes" id="UP000003688">
    <property type="component" value="Unassembled WGS sequence"/>
</dbReference>
<keyword evidence="11" id="KW-1185">Reference proteome</keyword>
<evidence type="ECO:0000256" key="4">
    <source>
        <dbReference type="ARBA" id="ARBA00022827"/>
    </source>
</evidence>
<proteinExistence type="predicted"/>
<dbReference type="SUPFAM" id="SSF46548">
    <property type="entry name" value="alpha-helical ferredoxin"/>
    <property type="match status" value="1"/>
</dbReference>
<dbReference type="GO" id="GO:0004458">
    <property type="term" value="F:D-lactate dehydrogenase (cytochrome) activity"/>
    <property type="evidence" value="ECO:0007669"/>
    <property type="project" value="TreeGrafter"/>
</dbReference>
<accession>B9XB60</accession>
<protein>
    <submittedName>
        <fullName evidence="10">FAD linked oxidase domain protein</fullName>
    </submittedName>
</protein>
<keyword evidence="5" id="KW-0560">Oxidoreductase</keyword>
<dbReference type="InterPro" id="IPR016171">
    <property type="entry name" value="Vanillyl_alc_oxidase_C-sub2"/>
</dbReference>
<feature type="domain" description="FAD-binding PCMH-type" evidence="9">
    <location>
        <begin position="69"/>
        <end position="303"/>
    </location>
</feature>
<dbReference type="STRING" id="320771.Cflav_PD5380"/>
<dbReference type="InterPro" id="IPR006094">
    <property type="entry name" value="Oxid_FAD_bind_N"/>
</dbReference>
<evidence type="ECO:0000259" key="9">
    <source>
        <dbReference type="PROSITE" id="PS51387"/>
    </source>
</evidence>
<dbReference type="Pfam" id="PF02913">
    <property type="entry name" value="FAD-oxidase_C"/>
    <property type="match status" value="1"/>
</dbReference>
<dbReference type="Pfam" id="PF02754">
    <property type="entry name" value="CCG"/>
    <property type="match status" value="1"/>
</dbReference>
<evidence type="ECO:0000256" key="3">
    <source>
        <dbReference type="ARBA" id="ARBA00022723"/>
    </source>
</evidence>
<dbReference type="InterPro" id="IPR016164">
    <property type="entry name" value="FAD-linked_Oxase-like_C"/>
</dbReference>
<dbReference type="Pfam" id="PF13183">
    <property type="entry name" value="Fer4_8"/>
    <property type="match status" value="1"/>
</dbReference>
<evidence type="ECO:0000256" key="1">
    <source>
        <dbReference type="ARBA" id="ARBA00001974"/>
    </source>
</evidence>
<gene>
    <name evidence="10" type="ORF">Cflav_PD5380</name>
</gene>
<evidence type="ECO:0000256" key="8">
    <source>
        <dbReference type="SAM" id="MobiDB-lite"/>
    </source>
</evidence>
<dbReference type="Gene3D" id="3.30.70.2740">
    <property type="match status" value="1"/>
</dbReference>
<dbReference type="GO" id="GO:0008720">
    <property type="term" value="F:D-lactate dehydrogenase (NAD+) activity"/>
    <property type="evidence" value="ECO:0007669"/>
    <property type="project" value="TreeGrafter"/>
</dbReference>
<feature type="region of interest" description="Disordered" evidence="8">
    <location>
        <begin position="1"/>
        <end position="32"/>
    </location>
</feature>
<dbReference type="InterPro" id="IPR036318">
    <property type="entry name" value="FAD-bd_PCMH-like_sf"/>
</dbReference>